<dbReference type="Pfam" id="PF00177">
    <property type="entry name" value="Ribosomal_S7"/>
    <property type="match status" value="1"/>
</dbReference>
<evidence type="ECO:0000256" key="1">
    <source>
        <dbReference type="ARBA" id="ARBA00007151"/>
    </source>
</evidence>
<dbReference type="PIRSF" id="PIRSF002122">
    <property type="entry name" value="RPS7p_RPS7a_RPS5e_RPS7o"/>
    <property type="match status" value="1"/>
</dbReference>
<organism evidence="5">
    <name type="scientific">Berkeleya fennica</name>
    <name type="common">Tube-dwelling diatom</name>
    <dbReference type="NCBI Taxonomy" id="1577906"/>
    <lineage>
        <taxon>Eukaryota</taxon>
        <taxon>Sar</taxon>
        <taxon>Stramenopiles</taxon>
        <taxon>Ochrophyta</taxon>
        <taxon>Bacillariophyta</taxon>
        <taxon>Bacillariophyceae</taxon>
        <taxon>Bacillariophycidae</taxon>
        <taxon>Naviculales</taxon>
        <taxon>Berkeleyaceae</taxon>
        <taxon>Berkeleya</taxon>
    </lineage>
</organism>
<dbReference type="InterPro" id="IPR000235">
    <property type="entry name" value="Ribosomal_uS7"/>
</dbReference>
<evidence type="ECO:0000256" key="3">
    <source>
        <dbReference type="ARBA" id="ARBA00023274"/>
    </source>
</evidence>
<dbReference type="InterPro" id="IPR036823">
    <property type="entry name" value="Ribosomal_uS7_dom_sf"/>
</dbReference>
<name>A0A0U1Y1X3_BERFE</name>
<dbReference type="GeneID" id="22834848"/>
<proteinExistence type="inferred from homology"/>
<feature type="domain" description="Small ribosomal subunit protein uS7" evidence="4">
    <location>
        <begin position="8"/>
        <end position="142"/>
    </location>
</feature>
<dbReference type="GO" id="GO:0006412">
    <property type="term" value="P:translation"/>
    <property type="evidence" value="ECO:0007669"/>
    <property type="project" value="InterPro"/>
</dbReference>
<gene>
    <name evidence="5" type="primary">rps7</name>
    <name evidence="5" type="ORF">Bfen.m39</name>
</gene>
<sequence length="151" mass="17752">MKQKQIETKNKIINHLMVNGKKETGNKILLKSLKEIQKESKKQSQELIKLGIMYATPTFKLHKITNKKQKKRNKKVREVPAFISDKKARISLAIKFIVANLKKKKSASFYTKLKQELLANAQYKGSAIQIKNELQKQVLANKRYFAYYRWR</sequence>
<dbReference type="GO" id="GO:0005840">
    <property type="term" value="C:ribosome"/>
    <property type="evidence" value="ECO:0007669"/>
    <property type="project" value="UniProtKB-KW"/>
</dbReference>
<evidence type="ECO:0000313" key="5">
    <source>
        <dbReference type="EMBL" id="AJA05811.1"/>
    </source>
</evidence>
<dbReference type="InterPro" id="IPR023798">
    <property type="entry name" value="Ribosomal_uS7_dom"/>
</dbReference>
<keyword evidence="2 5" id="KW-0689">Ribosomal protein</keyword>
<accession>A0A0U1Y1X3</accession>
<reference evidence="5" key="1">
    <citation type="journal article" date="2014" name="Mitochondrial DNA">
        <title>Repeat region absent in mitochondrial genome of tube-dwelling diatom Berkeleya fennica (Naviculales, Bacillariophyceae).</title>
        <authorList>
            <person name="An S.M."/>
            <person name="Noh J.H."/>
            <person name="Choi D.H."/>
            <person name="Lee J.H."/>
            <person name="Yang E.C."/>
        </authorList>
    </citation>
    <scope>NUCLEOTIDE SEQUENCE</scope>
</reference>
<dbReference type="GO" id="GO:1990904">
    <property type="term" value="C:ribonucleoprotein complex"/>
    <property type="evidence" value="ECO:0007669"/>
    <property type="project" value="UniProtKB-KW"/>
</dbReference>
<dbReference type="EMBL" id="KM886611">
    <property type="protein sequence ID" value="AJA05811.1"/>
    <property type="molecule type" value="Genomic_DNA"/>
</dbReference>
<geneLocation type="mitochondrion" evidence="5"/>
<dbReference type="SUPFAM" id="SSF47973">
    <property type="entry name" value="Ribosomal protein S7"/>
    <property type="match status" value="1"/>
</dbReference>
<dbReference type="Gene3D" id="1.10.455.10">
    <property type="entry name" value="Ribosomal protein S7 domain"/>
    <property type="match status" value="1"/>
</dbReference>
<keyword evidence="5" id="KW-0496">Mitochondrion</keyword>
<dbReference type="RefSeq" id="YP_009115290.1">
    <property type="nucleotide sequence ID" value="NC_026126.1"/>
</dbReference>
<comment type="similarity">
    <text evidence="1">Belongs to the universal ribosomal protein uS7 family.</text>
</comment>
<evidence type="ECO:0000256" key="2">
    <source>
        <dbReference type="ARBA" id="ARBA00022980"/>
    </source>
</evidence>
<protein>
    <submittedName>
        <fullName evidence="5">Ribosomal protein S7</fullName>
    </submittedName>
</protein>
<dbReference type="AlphaFoldDB" id="A0A0U1Y1X3"/>
<keyword evidence="3" id="KW-0687">Ribonucleoprotein</keyword>
<evidence type="ECO:0000259" key="4">
    <source>
        <dbReference type="Pfam" id="PF00177"/>
    </source>
</evidence>